<name>A0A7M3M9T4_9BACT</name>
<evidence type="ECO:0000313" key="3">
    <source>
        <dbReference type="Proteomes" id="UP000448292"/>
    </source>
</evidence>
<keyword evidence="3" id="KW-1185">Reference proteome</keyword>
<organism evidence="2 3">
    <name type="scientific">Oceanidesulfovibrio indonesiensis</name>
    <dbReference type="NCBI Taxonomy" id="54767"/>
    <lineage>
        <taxon>Bacteria</taxon>
        <taxon>Pseudomonadati</taxon>
        <taxon>Thermodesulfobacteriota</taxon>
        <taxon>Desulfovibrionia</taxon>
        <taxon>Desulfovibrionales</taxon>
        <taxon>Desulfovibrionaceae</taxon>
        <taxon>Oceanidesulfovibrio</taxon>
    </lineage>
</organism>
<evidence type="ECO:0000313" key="2">
    <source>
        <dbReference type="EMBL" id="TVM13536.1"/>
    </source>
</evidence>
<dbReference type="AlphaFoldDB" id="A0A7M3M9T4"/>
<dbReference type="RefSeq" id="WP_144304648.1">
    <property type="nucleotide sequence ID" value="NZ_QMIE01000039.1"/>
</dbReference>
<gene>
    <name evidence="2" type="ORF">DPQ33_18270</name>
</gene>
<dbReference type="Proteomes" id="UP000448292">
    <property type="component" value="Unassembled WGS sequence"/>
</dbReference>
<sequence>MNDKRYLRTKEAATYIGISASVLNKDRVTKLIGIPFTRVGRTILYDREVLDAWLKAQGESSSEDPATGRRSK</sequence>
<evidence type="ECO:0000259" key="1">
    <source>
        <dbReference type="Pfam" id="PF12728"/>
    </source>
</evidence>
<comment type="caution">
    <text evidence="2">The sequence shown here is derived from an EMBL/GenBank/DDBJ whole genome shotgun (WGS) entry which is preliminary data.</text>
</comment>
<accession>A0A7M3M9T4</accession>
<dbReference type="GO" id="GO:0003677">
    <property type="term" value="F:DNA binding"/>
    <property type="evidence" value="ECO:0007669"/>
    <property type="project" value="UniProtKB-KW"/>
</dbReference>
<dbReference type="SUPFAM" id="SSF46955">
    <property type="entry name" value="Putative DNA-binding domain"/>
    <property type="match status" value="1"/>
</dbReference>
<feature type="domain" description="Helix-turn-helix" evidence="1">
    <location>
        <begin position="6"/>
        <end position="57"/>
    </location>
</feature>
<proteinExistence type="predicted"/>
<dbReference type="Pfam" id="PF12728">
    <property type="entry name" value="HTH_17"/>
    <property type="match status" value="1"/>
</dbReference>
<dbReference type="InterPro" id="IPR041657">
    <property type="entry name" value="HTH_17"/>
</dbReference>
<reference evidence="2 3" key="1">
    <citation type="submission" date="2018-06" db="EMBL/GenBank/DDBJ databases">
        <title>Complete genome of Desulfovibrio indonesiensis P37SLT.</title>
        <authorList>
            <person name="Crispim J.S."/>
            <person name="Vidigal P.M.P."/>
            <person name="Silva L.C.F."/>
            <person name="Laguardia C.N."/>
            <person name="Araujo L.C."/>
            <person name="Dias R.S."/>
            <person name="Sousa M.P."/>
            <person name="Paula S.O."/>
            <person name="Silva C."/>
        </authorList>
    </citation>
    <scope>NUCLEOTIDE SEQUENCE [LARGE SCALE GENOMIC DNA]</scope>
    <source>
        <strain evidence="2 3">P37SLT</strain>
    </source>
</reference>
<protein>
    <submittedName>
        <fullName evidence="2">DNA-binding protein</fullName>
    </submittedName>
</protein>
<keyword evidence="2" id="KW-0238">DNA-binding</keyword>
<dbReference type="InterPro" id="IPR009061">
    <property type="entry name" value="DNA-bd_dom_put_sf"/>
</dbReference>
<dbReference type="EMBL" id="QMIE01000039">
    <property type="protein sequence ID" value="TVM13536.1"/>
    <property type="molecule type" value="Genomic_DNA"/>
</dbReference>
<dbReference type="OrthoDB" id="123463at2"/>